<gene>
    <name evidence="1" type="ORF">J0A67_02275</name>
</gene>
<comment type="caution">
    <text evidence="1">The sequence shown here is derived from an EMBL/GenBank/DDBJ whole genome shotgun (WGS) entry which is preliminary data.</text>
</comment>
<sequence length="55" mass="6145">MLLVPGQPEYTLIPTKQDEFVIKGLSGYKARFQKSDTAFNLVLIQPNGTFTATKK</sequence>
<dbReference type="Proteomes" id="UP000664698">
    <property type="component" value="Unassembled WGS sequence"/>
</dbReference>
<protein>
    <recommendedName>
        <fullName evidence="3">DUF3471 domain-containing protein</fullName>
    </recommendedName>
</protein>
<keyword evidence="2" id="KW-1185">Reference proteome</keyword>
<evidence type="ECO:0000313" key="2">
    <source>
        <dbReference type="Proteomes" id="UP000664698"/>
    </source>
</evidence>
<accession>A0ABS3BPS7</accession>
<organism evidence="1 2">
    <name type="scientific">Algoriphagus aestuariicola</name>
    <dbReference type="NCBI Taxonomy" id="1852016"/>
    <lineage>
        <taxon>Bacteria</taxon>
        <taxon>Pseudomonadati</taxon>
        <taxon>Bacteroidota</taxon>
        <taxon>Cytophagia</taxon>
        <taxon>Cytophagales</taxon>
        <taxon>Cyclobacteriaceae</taxon>
        <taxon>Algoriphagus</taxon>
    </lineage>
</organism>
<name>A0ABS3BPS7_9BACT</name>
<proteinExistence type="predicted"/>
<reference evidence="1 2" key="1">
    <citation type="submission" date="2021-03" db="EMBL/GenBank/DDBJ databases">
        <title>novel species isolated from a fishpond in China.</title>
        <authorList>
            <person name="Lu H."/>
            <person name="Cai Z."/>
        </authorList>
    </citation>
    <scope>NUCLEOTIDE SEQUENCE [LARGE SCALE GENOMIC DNA]</scope>
    <source>
        <strain evidence="1 2">JCM 31546</strain>
    </source>
</reference>
<dbReference type="RefSeq" id="WP_206567651.1">
    <property type="nucleotide sequence ID" value="NZ_JAFKCW010000001.1"/>
</dbReference>
<dbReference type="EMBL" id="JAFKCW010000001">
    <property type="protein sequence ID" value="MBN7799664.1"/>
    <property type="molecule type" value="Genomic_DNA"/>
</dbReference>
<evidence type="ECO:0008006" key="3">
    <source>
        <dbReference type="Google" id="ProtNLM"/>
    </source>
</evidence>
<evidence type="ECO:0000313" key="1">
    <source>
        <dbReference type="EMBL" id="MBN7799664.1"/>
    </source>
</evidence>